<reference evidence="1 2" key="1">
    <citation type="journal article" date="2022" name="G3 (Bethesda)">
        <title>Whole-genome sequence and methylome profiling of the almond [Prunus dulcis (Mill.) D.A. Webb] cultivar 'Nonpareil'.</title>
        <authorList>
            <person name="D'Amico-Willman K.M."/>
            <person name="Ouma W.Z."/>
            <person name="Meulia T."/>
            <person name="Sideli G.M."/>
            <person name="Gradziel T.M."/>
            <person name="Fresnedo-Ramirez J."/>
        </authorList>
    </citation>
    <scope>NUCLEOTIDE SEQUENCE [LARGE SCALE GENOMIC DNA]</scope>
    <source>
        <strain evidence="1">Clone GOH B32 T37-40</strain>
    </source>
</reference>
<dbReference type="AlphaFoldDB" id="A0AAD4ZP26"/>
<accession>A0AAD4ZP26</accession>
<evidence type="ECO:0000313" key="2">
    <source>
        <dbReference type="Proteomes" id="UP001054821"/>
    </source>
</evidence>
<name>A0AAD4ZP26_PRUDU</name>
<gene>
    <name evidence="1" type="ORF">L3X38_004437</name>
</gene>
<evidence type="ECO:0000313" key="1">
    <source>
        <dbReference type="EMBL" id="KAI5351546.1"/>
    </source>
</evidence>
<proteinExistence type="predicted"/>
<dbReference type="Proteomes" id="UP001054821">
    <property type="component" value="Chromosome 1"/>
</dbReference>
<dbReference type="EMBL" id="JAJFAZ020000001">
    <property type="protein sequence ID" value="KAI5351546.1"/>
    <property type="molecule type" value="Genomic_DNA"/>
</dbReference>
<sequence length="87" mass="10399">MYNSHIGKSSCKSTLWKNLQGTPVQPGSVECGYFEMRFMRDMIHDLGLEFEKKFDKKKEPVKYEQEHIDDVRLDWVEFVNKQLQNNK</sequence>
<organism evidence="1 2">
    <name type="scientific">Prunus dulcis</name>
    <name type="common">Almond</name>
    <name type="synonym">Amygdalus dulcis</name>
    <dbReference type="NCBI Taxonomy" id="3755"/>
    <lineage>
        <taxon>Eukaryota</taxon>
        <taxon>Viridiplantae</taxon>
        <taxon>Streptophyta</taxon>
        <taxon>Embryophyta</taxon>
        <taxon>Tracheophyta</taxon>
        <taxon>Spermatophyta</taxon>
        <taxon>Magnoliopsida</taxon>
        <taxon>eudicotyledons</taxon>
        <taxon>Gunneridae</taxon>
        <taxon>Pentapetalae</taxon>
        <taxon>rosids</taxon>
        <taxon>fabids</taxon>
        <taxon>Rosales</taxon>
        <taxon>Rosaceae</taxon>
        <taxon>Amygdaloideae</taxon>
        <taxon>Amygdaleae</taxon>
        <taxon>Prunus</taxon>
    </lineage>
</organism>
<evidence type="ECO:0008006" key="3">
    <source>
        <dbReference type="Google" id="ProtNLM"/>
    </source>
</evidence>
<comment type="caution">
    <text evidence="1">The sequence shown here is derived from an EMBL/GenBank/DDBJ whole genome shotgun (WGS) entry which is preliminary data.</text>
</comment>
<keyword evidence="2" id="KW-1185">Reference proteome</keyword>
<protein>
    <recommendedName>
        <fullName evidence="3">Ubiquitin-like protease family profile domain-containing protein</fullName>
    </recommendedName>
</protein>